<feature type="transmembrane region" description="Helical" evidence="7">
    <location>
        <begin position="21"/>
        <end position="41"/>
    </location>
</feature>
<keyword evidence="5 7" id="KW-1133">Transmembrane helix</keyword>
<evidence type="ECO:0000256" key="6">
    <source>
        <dbReference type="ARBA" id="ARBA00023136"/>
    </source>
</evidence>
<feature type="transmembrane region" description="Helical" evidence="7">
    <location>
        <begin position="148"/>
        <end position="173"/>
    </location>
</feature>
<dbReference type="Pfam" id="PF19300">
    <property type="entry name" value="BPD_transp_1_N"/>
    <property type="match status" value="1"/>
</dbReference>
<dbReference type="PROSITE" id="PS50928">
    <property type="entry name" value="ABC_TM1"/>
    <property type="match status" value="1"/>
</dbReference>
<keyword evidence="2 7" id="KW-0813">Transport</keyword>
<evidence type="ECO:0000256" key="5">
    <source>
        <dbReference type="ARBA" id="ARBA00022989"/>
    </source>
</evidence>
<comment type="caution">
    <text evidence="9">The sequence shown here is derived from an EMBL/GenBank/DDBJ whole genome shotgun (WGS) entry which is preliminary data.</text>
</comment>
<dbReference type="RefSeq" id="WP_345532951.1">
    <property type="nucleotide sequence ID" value="NZ_BAABLD010000008.1"/>
</dbReference>
<evidence type="ECO:0000256" key="4">
    <source>
        <dbReference type="ARBA" id="ARBA00022692"/>
    </source>
</evidence>
<dbReference type="EMBL" id="BAABLD010000008">
    <property type="protein sequence ID" value="GAA5165656.1"/>
    <property type="molecule type" value="Genomic_DNA"/>
</dbReference>
<proteinExistence type="inferred from homology"/>
<dbReference type="Gene3D" id="1.10.3720.10">
    <property type="entry name" value="MetI-like"/>
    <property type="match status" value="1"/>
</dbReference>
<comment type="subcellular location">
    <subcellularLocation>
        <location evidence="1 7">Cell membrane</location>
        <topology evidence="1 7">Multi-pass membrane protein</topology>
    </subcellularLocation>
</comment>
<evidence type="ECO:0000256" key="2">
    <source>
        <dbReference type="ARBA" id="ARBA00022448"/>
    </source>
</evidence>
<evidence type="ECO:0000313" key="9">
    <source>
        <dbReference type="EMBL" id="GAA5165656.1"/>
    </source>
</evidence>
<evidence type="ECO:0000256" key="7">
    <source>
        <dbReference type="RuleBase" id="RU363032"/>
    </source>
</evidence>
<keyword evidence="4 7" id="KW-0812">Transmembrane</keyword>
<feature type="transmembrane region" description="Helical" evidence="7">
    <location>
        <begin position="115"/>
        <end position="136"/>
    </location>
</feature>
<accession>A0ABP9QR86</accession>
<dbReference type="CDD" id="cd06261">
    <property type="entry name" value="TM_PBP2"/>
    <property type="match status" value="1"/>
</dbReference>
<dbReference type="InterPro" id="IPR035906">
    <property type="entry name" value="MetI-like_sf"/>
</dbReference>
<feature type="transmembrane region" description="Helical" evidence="7">
    <location>
        <begin position="213"/>
        <end position="233"/>
    </location>
</feature>
<dbReference type="SUPFAM" id="SSF161098">
    <property type="entry name" value="MetI-like"/>
    <property type="match status" value="1"/>
</dbReference>
<evidence type="ECO:0000313" key="10">
    <source>
        <dbReference type="Proteomes" id="UP001500547"/>
    </source>
</evidence>
<keyword evidence="3" id="KW-1003">Cell membrane</keyword>
<keyword evidence="6 7" id="KW-0472">Membrane</keyword>
<evidence type="ECO:0000256" key="1">
    <source>
        <dbReference type="ARBA" id="ARBA00004651"/>
    </source>
</evidence>
<sequence length="348" mass="37819">MTALTLRLPGLSAQRAAGLGHRLAIVGVTLLGLLALTFFIGRVMPLDPVLSIVGSDADQSTYQQVYHQLGLDRPLYVQFGYYLRDLLHGDLGRSLMTGNSVTADIARVFPATIELATLAILFGTCVGVPLGVFAATRRGRAGDQVVRVISLCGYSVPVFWFGMMGLIIFYAWLGWAGGAGRVDLAYDGLVEKRTGLLLIDSAIAGEWEVFASAIKYITLPACILGLHSMAYIARMTRSFMLTQLSQEYIITARVKGLSEREVIWNHAFRNILVQLLTIVALAYGGLLEGAVLIETVFAWPGFGSYLTSSLLLGDMNAVMGCVLLIGIIFVTLNLVTDALYQVFDPRTR</sequence>
<feature type="transmembrane region" description="Helical" evidence="7">
    <location>
        <begin position="317"/>
        <end position="340"/>
    </location>
</feature>
<dbReference type="PANTHER" id="PTHR43163">
    <property type="entry name" value="DIPEPTIDE TRANSPORT SYSTEM PERMEASE PROTEIN DPPB-RELATED"/>
    <property type="match status" value="1"/>
</dbReference>
<protein>
    <submittedName>
        <fullName evidence="9">ABC transporter permease</fullName>
    </submittedName>
</protein>
<reference evidence="10" key="1">
    <citation type="journal article" date="2019" name="Int. J. Syst. Evol. Microbiol.">
        <title>The Global Catalogue of Microorganisms (GCM) 10K type strain sequencing project: providing services to taxonomists for standard genome sequencing and annotation.</title>
        <authorList>
            <consortium name="The Broad Institute Genomics Platform"/>
            <consortium name="The Broad Institute Genome Sequencing Center for Infectious Disease"/>
            <person name="Wu L."/>
            <person name="Ma J."/>
        </authorList>
    </citation>
    <scope>NUCLEOTIDE SEQUENCE [LARGE SCALE GENOMIC DNA]</scope>
    <source>
        <strain evidence="10">JCM 18715</strain>
    </source>
</reference>
<feature type="domain" description="ABC transmembrane type-1" evidence="8">
    <location>
        <begin position="109"/>
        <end position="340"/>
    </location>
</feature>
<comment type="similarity">
    <text evidence="7">Belongs to the binding-protein-dependent transport system permease family.</text>
</comment>
<organism evidence="9 10">
    <name type="scientific">Viridibacterium curvum</name>
    <dbReference type="NCBI Taxonomy" id="1101404"/>
    <lineage>
        <taxon>Bacteria</taxon>
        <taxon>Pseudomonadati</taxon>
        <taxon>Pseudomonadota</taxon>
        <taxon>Betaproteobacteria</taxon>
        <taxon>Rhodocyclales</taxon>
        <taxon>Rhodocyclaceae</taxon>
        <taxon>Viridibacterium</taxon>
    </lineage>
</organism>
<name>A0ABP9QR86_9RHOO</name>
<feature type="transmembrane region" description="Helical" evidence="7">
    <location>
        <begin position="275"/>
        <end position="297"/>
    </location>
</feature>
<dbReference type="Pfam" id="PF00528">
    <property type="entry name" value="BPD_transp_1"/>
    <property type="match status" value="1"/>
</dbReference>
<gene>
    <name evidence="9" type="ORF">GCM10025770_21540</name>
</gene>
<dbReference type="InterPro" id="IPR045621">
    <property type="entry name" value="BPD_transp_1_N"/>
</dbReference>
<keyword evidence="10" id="KW-1185">Reference proteome</keyword>
<dbReference type="PANTHER" id="PTHR43163:SF8">
    <property type="entry name" value="D,D-DIPEPTIDE TRANSPORT SYSTEM PERMEASE PROTEIN DDPB-RELATED"/>
    <property type="match status" value="1"/>
</dbReference>
<evidence type="ECO:0000259" key="8">
    <source>
        <dbReference type="PROSITE" id="PS50928"/>
    </source>
</evidence>
<evidence type="ECO:0000256" key="3">
    <source>
        <dbReference type="ARBA" id="ARBA00022475"/>
    </source>
</evidence>
<dbReference type="InterPro" id="IPR000515">
    <property type="entry name" value="MetI-like"/>
</dbReference>
<dbReference type="Proteomes" id="UP001500547">
    <property type="component" value="Unassembled WGS sequence"/>
</dbReference>